<name>A0A897NR22_9EURY</name>
<dbReference type="EMBL" id="CP064791">
    <property type="protein sequence ID" value="QSG15228.1"/>
    <property type="molecule type" value="Genomic_DNA"/>
</dbReference>
<evidence type="ECO:0000256" key="1">
    <source>
        <dbReference type="ARBA" id="ARBA00022729"/>
    </source>
</evidence>
<dbReference type="Pfam" id="PF12849">
    <property type="entry name" value="PBP_like_2"/>
    <property type="match status" value="1"/>
</dbReference>
<evidence type="ECO:0000313" key="4">
    <source>
        <dbReference type="Proteomes" id="UP000663292"/>
    </source>
</evidence>
<dbReference type="SUPFAM" id="SSF53850">
    <property type="entry name" value="Periplasmic binding protein-like II"/>
    <property type="match status" value="1"/>
</dbReference>
<evidence type="ECO:0000313" key="3">
    <source>
        <dbReference type="EMBL" id="QSG15228.1"/>
    </source>
</evidence>
<dbReference type="Proteomes" id="UP000663292">
    <property type="component" value="Chromosome"/>
</dbReference>
<evidence type="ECO:0000259" key="2">
    <source>
        <dbReference type="Pfam" id="PF12849"/>
    </source>
</evidence>
<dbReference type="InterPro" id="IPR024370">
    <property type="entry name" value="PBP_domain"/>
</dbReference>
<feature type="domain" description="PBP" evidence="2">
    <location>
        <begin position="108"/>
        <end position="329"/>
    </location>
</feature>
<dbReference type="PANTHER" id="PTHR30570">
    <property type="entry name" value="PERIPLASMIC PHOSPHATE BINDING COMPONENT OF PHOSPHATE ABC TRANSPORTER"/>
    <property type="match status" value="1"/>
</dbReference>
<keyword evidence="4" id="KW-1185">Reference proteome</keyword>
<dbReference type="RefSeq" id="WP_418886511.1">
    <property type="nucleotide sequence ID" value="NZ_CP064791.1"/>
</dbReference>
<dbReference type="GeneID" id="68858341"/>
<organism evidence="3 4">
    <name type="scientific">Halapricum desulfuricans</name>
    <dbReference type="NCBI Taxonomy" id="2841257"/>
    <lineage>
        <taxon>Archaea</taxon>
        <taxon>Methanobacteriati</taxon>
        <taxon>Methanobacteriota</taxon>
        <taxon>Stenosarchaea group</taxon>
        <taxon>Halobacteria</taxon>
        <taxon>Halobacteriales</taxon>
        <taxon>Haloarculaceae</taxon>
        <taxon>Halapricum</taxon>
    </lineage>
</organism>
<protein>
    <submittedName>
        <fullName evidence="3">ABC-type phosphate transport system, periplasmiccomponent</fullName>
    </submittedName>
</protein>
<dbReference type="Gene3D" id="3.40.190.10">
    <property type="entry name" value="Periplasmic binding protein-like II"/>
    <property type="match status" value="2"/>
</dbReference>
<dbReference type="InterPro" id="IPR006311">
    <property type="entry name" value="TAT_signal"/>
</dbReference>
<proteinExistence type="predicted"/>
<keyword evidence="1" id="KW-0732">Signal</keyword>
<dbReference type="PROSITE" id="PS51318">
    <property type="entry name" value="TAT"/>
    <property type="match status" value="1"/>
</dbReference>
<dbReference type="PANTHER" id="PTHR30570:SF1">
    <property type="entry name" value="PHOSPHATE-BINDING PROTEIN PSTS"/>
    <property type="match status" value="1"/>
</dbReference>
<sequence>MVMWDTSVNRRAFLAGSAGVAASFASGCITMSATPPGQNDQQGVGQSDSILKTGGSSTVYPIVKLASSHWNGNYPTSDLEYWGPTQYGITTDKRLANYWASRYGFEAGENRTPPFNVSVSLSHSGTGLENLQAGRVSIGNASASVSAEFPEMSQEELDKFEDHVVGVDAQPIVVSKEIYQSGVTRITAEQLKAIYSGEIDDWSQIDGYNGESKSIQAIGRTPGSGTDTSFRKNLYGDPDTPIPGADQRKGQNQQVKNIISNSDNAIGYMALGFVDDSIETLTLVFDGTEFVPGENLSDADYPLSRDLHCYTYDGTSKMEAAFLSMILSDFGQEKFVKASNYSVLTDERQQNQLDALPDTEQ</sequence>
<accession>A0A897NR22</accession>
<reference evidence="3 4" key="1">
    <citation type="submission" date="2020-11" db="EMBL/GenBank/DDBJ databases">
        <title>Carbohydrate-dependent, anaerobic sulfur respiration: A novel catabolism in halophilic archaea.</title>
        <authorList>
            <person name="Sorokin D.Y."/>
            <person name="Messina E."/>
            <person name="Smedile F."/>
            <person name="La Cono V."/>
            <person name="Hallsworth J.E."/>
            <person name="Yakimov M.M."/>
        </authorList>
    </citation>
    <scope>NUCLEOTIDE SEQUENCE [LARGE SCALE GENOMIC DNA]</scope>
    <source>
        <strain evidence="3 4">HSR-Est</strain>
    </source>
</reference>
<gene>
    <name evidence="3" type="primary">pstS</name>
    <name evidence="3" type="ORF">HSEST_1705</name>
</gene>
<dbReference type="InterPro" id="IPR050811">
    <property type="entry name" value="Phosphate_ABC_transporter"/>
</dbReference>
<dbReference type="AlphaFoldDB" id="A0A897NR22"/>